<dbReference type="Gene3D" id="1.20.58.2190">
    <property type="match status" value="1"/>
</dbReference>
<proteinExistence type="predicted"/>
<dbReference type="KEGG" id="pti:PHATRDRAFT_42593"/>
<feature type="compositionally biased region" description="Polar residues" evidence="1">
    <location>
        <begin position="395"/>
        <end position="415"/>
    </location>
</feature>
<dbReference type="OrthoDB" id="49605at2759"/>
<sequence>MPQKVAEPSHSVPSFLKTRQSGRTVQPTSMYPQSLHSYFDENQDAFTPAKTAILLSVGGAIGLAAAAAVRWLNGGDFELLPSPHIEEEPINIRTRIGGNEEEAHNIKTPDDERDEQRRAHLQSLVDTLEGHTLESEKLMKHLSSAKESQITNEAMSFLRKQNDTTDSDVILTRLAEIQDELSRIRRDMIPLKNHGTDNERFSNWDTRLSKTIESLYDCMSYVLTDERTAAFDSCERNNEGYRVDLSGTVSTTISEGSIEDEVPSVAESIRHLVLENEAKALRLGSQLLYLYVVNLSNQPVMPRYRKIFTTNESFQTVNSLSGGRSLLKAIGFVETSNGKCLEWVPKDSNRDEADYLRQVANAAAALSILKTPSTEDPFELLAKINAAADAESRYFQSEEISTPARTTASDSTEASPRTPDVGSIVSPPMTKKQPMFNSGANASVDLSGHSTETSLKKDSGTVSTFSLPMHGYSKSDSQAYRSALPLYSHSPQVVSESTETLPPMFLPTSKKLIDNPLAGMLEDIDSDDTNSDDEVLGAPSNESASRWKESPLTDVLDDESNSNSTSQRGDESDALTSSLNGTLRTRQEHSKDSPKGEFTSESNLGLNSLSQASNKTMAPRFRPSSERIKDYPLAGMLEADSDDDASEA</sequence>
<dbReference type="InterPro" id="IPR036339">
    <property type="entry name" value="PUB-like_dom_sf"/>
</dbReference>
<feature type="domain" description="PUB" evidence="2">
    <location>
        <begin position="282"/>
        <end position="339"/>
    </location>
</feature>
<evidence type="ECO:0000313" key="3">
    <source>
        <dbReference type="EMBL" id="EEC51063.1"/>
    </source>
</evidence>
<dbReference type="EMBL" id="CM000605">
    <property type="protein sequence ID" value="EEC51063.1"/>
    <property type="molecule type" value="Genomic_DNA"/>
</dbReference>
<gene>
    <name evidence="3" type="ORF">PHATRDRAFT_42593</name>
</gene>
<reference evidence="4" key="2">
    <citation type="submission" date="2008-08" db="EMBL/GenBank/DDBJ databases">
        <authorList>
            <consortium name="Diatom Consortium"/>
            <person name="Grigoriev I."/>
            <person name="Grimwood J."/>
            <person name="Kuo A."/>
            <person name="Otillar R.P."/>
            <person name="Salamov A."/>
            <person name="Detter J.C."/>
            <person name="Lindquist E."/>
            <person name="Shapiro H."/>
            <person name="Lucas S."/>
            <person name="Glavina del Rio T."/>
            <person name="Pitluck S."/>
            <person name="Rokhsar D."/>
            <person name="Bowler C."/>
        </authorList>
    </citation>
    <scope>GENOME REANNOTATION</scope>
    <source>
        <strain evidence="4">CCAP 1055/1</strain>
    </source>
</reference>
<evidence type="ECO:0000256" key="1">
    <source>
        <dbReference type="SAM" id="MobiDB-lite"/>
    </source>
</evidence>
<feature type="compositionally biased region" description="Polar residues" evidence="1">
    <location>
        <begin position="599"/>
        <end position="616"/>
    </location>
</feature>
<dbReference type="CDD" id="cd09212">
    <property type="entry name" value="PUB"/>
    <property type="match status" value="1"/>
</dbReference>
<dbReference type="Pfam" id="PF09409">
    <property type="entry name" value="PUB"/>
    <property type="match status" value="1"/>
</dbReference>
<name>B7FNV1_PHATC</name>
<dbReference type="eggNOG" id="KOG2699">
    <property type="taxonomic scope" value="Eukaryota"/>
</dbReference>
<feature type="compositionally biased region" description="Basic and acidic residues" evidence="1">
    <location>
        <begin position="585"/>
        <end position="595"/>
    </location>
</feature>
<dbReference type="HOGENOM" id="CLU_423046_0_0_1"/>
<evidence type="ECO:0000259" key="2">
    <source>
        <dbReference type="Pfam" id="PF09409"/>
    </source>
</evidence>
<dbReference type="RefSeq" id="XP_002176600.1">
    <property type="nucleotide sequence ID" value="XM_002176564.1"/>
</dbReference>
<protein>
    <recommendedName>
        <fullName evidence="2">PUB domain-containing protein</fullName>
    </recommendedName>
</protein>
<organism evidence="3 4">
    <name type="scientific">Phaeodactylum tricornutum (strain CCAP 1055/1)</name>
    <dbReference type="NCBI Taxonomy" id="556484"/>
    <lineage>
        <taxon>Eukaryota</taxon>
        <taxon>Sar</taxon>
        <taxon>Stramenopiles</taxon>
        <taxon>Ochrophyta</taxon>
        <taxon>Bacillariophyta</taxon>
        <taxon>Bacillariophyceae</taxon>
        <taxon>Bacillariophycidae</taxon>
        <taxon>Naviculales</taxon>
        <taxon>Phaeodactylaceae</taxon>
        <taxon>Phaeodactylum</taxon>
    </lineage>
</organism>
<dbReference type="AlphaFoldDB" id="B7FNV1"/>
<dbReference type="Proteomes" id="UP000000759">
    <property type="component" value="Chromosome 1"/>
</dbReference>
<feature type="compositionally biased region" description="Acidic residues" evidence="1">
    <location>
        <begin position="639"/>
        <end position="648"/>
    </location>
</feature>
<dbReference type="SUPFAM" id="SSF143503">
    <property type="entry name" value="PUG domain-like"/>
    <property type="match status" value="1"/>
</dbReference>
<dbReference type="InParanoid" id="B7FNV1"/>
<dbReference type="GeneID" id="7196280"/>
<reference evidence="3 4" key="1">
    <citation type="journal article" date="2008" name="Nature">
        <title>The Phaeodactylum genome reveals the evolutionary history of diatom genomes.</title>
        <authorList>
            <person name="Bowler C."/>
            <person name="Allen A.E."/>
            <person name="Badger J.H."/>
            <person name="Grimwood J."/>
            <person name="Jabbari K."/>
            <person name="Kuo A."/>
            <person name="Maheswari U."/>
            <person name="Martens C."/>
            <person name="Maumus F."/>
            <person name="Otillar R.P."/>
            <person name="Rayko E."/>
            <person name="Salamov A."/>
            <person name="Vandepoele K."/>
            <person name="Beszteri B."/>
            <person name="Gruber A."/>
            <person name="Heijde M."/>
            <person name="Katinka M."/>
            <person name="Mock T."/>
            <person name="Valentin K."/>
            <person name="Verret F."/>
            <person name="Berges J.A."/>
            <person name="Brownlee C."/>
            <person name="Cadoret J.P."/>
            <person name="Chiovitti A."/>
            <person name="Choi C.J."/>
            <person name="Coesel S."/>
            <person name="De Martino A."/>
            <person name="Detter J.C."/>
            <person name="Durkin C."/>
            <person name="Falciatore A."/>
            <person name="Fournet J."/>
            <person name="Haruta M."/>
            <person name="Huysman M.J."/>
            <person name="Jenkins B.D."/>
            <person name="Jiroutova K."/>
            <person name="Jorgensen R.E."/>
            <person name="Joubert Y."/>
            <person name="Kaplan A."/>
            <person name="Kroger N."/>
            <person name="Kroth P.G."/>
            <person name="La Roche J."/>
            <person name="Lindquist E."/>
            <person name="Lommer M."/>
            <person name="Martin-Jezequel V."/>
            <person name="Lopez P.J."/>
            <person name="Lucas S."/>
            <person name="Mangogna M."/>
            <person name="McGinnis K."/>
            <person name="Medlin L.K."/>
            <person name="Montsant A."/>
            <person name="Oudot-Le Secq M.P."/>
            <person name="Napoli C."/>
            <person name="Obornik M."/>
            <person name="Parker M.S."/>
            <person name="Petit J.L."/>
            <person name="Porcel B.M."/>
            <person name="Poulsen N."/>
            <person name="Robison M."/>
            <person name="Rychlewski L."/>
            <person name="Rynearson T.A."/>
            <person name="Schmutz J."/>
            <person name="Shapiro H."/>
            <person name="Siaut M."/>
            <person name="Stanley M."/>
            <person name="Sussman M.R."/>
            <person name="Taylor A.R."/>
            <person name="Vardi A."/>
            <person name="von Dassow P."/>
            <person name="Vyverman W."/>
            <person name="Willis A."/>
            <person name="Wyrwicz L.S."/>
            <person name="Rokhsar D.S."/>
            <person name="Weissenbach J."/>
            <person name="Armbrust E.V."/>
            <person name="Green B.R."/>
            <person name="Van de Peer Y."/>
            <person name="Grigoriev I.V."/>
        </authorList>
    </citation>
    <scope>NUCLEOTIDE SEQUENCE [LARGE SCALE GENOMIC DNA]</scope>
    <source>
        <strain evidence="3 4">CCAP 1055/1</strain>
    </source>
</reference>
<feature type="region of interest" description="Disordered" evidence="1">
    <location>
        <begin position="395"/>
        <end position="460"/>
    </location>
</feature>
<dbReference type="InterPro" id="IPR018997">
    <property type="entry name" value="PUB_domain"/>
</dbReference>
<dbReference type="PaxDb" id="2850-Phatr42593"/>
<feature type="compositionally biased region" description="Acidic residues" evidence="1">
    <location>
        <begin position="522"/>
        <end position="535"/>
    </location>
</feature>
<accession>B7FNV1</accession>
<feature type="compositionally biased region" description="Polar residues" evidence="1">
    <location>
        <begin position="574"/>
        <end position="584"/>
    </location>
</feature>
<keyword evidence="4" id="KW-1185">Reference proteome</keyword>
<feature type="region of interest" description="Disordered" evidence="1">
    <location>
        <begin position="521"/>
        <end position="648"/>
    </location>
</feature>
<evidence type="ECO:0000313" key="4">
    <source>
        <dbReference type="Proteomes" id="UP000000759"/>
    </source>
</evidence>